<evidence type="ECO:0000313" key="1">
    <source>
        <dbReference type="EMBL" id="NDV02586.1"/>
    </source>
</evidence>
<accession>A0A6B2K6P3</accession>
<name>A0A6B2K6P3_9RHOB</name>
<protein>
    <submittedName>
        <fullName evidence="1">Winged helix-turn-helix domain-containing protein</fullName>
    </submittedName>
</protein>
<reference evidence="1 2" key="1">
    <citation type="submission" date="2020-02" db="EMBL/GenBank/DDBJ databases">
        <title>Pseudoroseicyclus tamarix, sp. nov., isolated from offshore sediment of a Tamarix chinensis forest.</title>
        <authorList>
            <person name="Gai Y."/>
        </authorList>
    </citation>
    <scope>NUCLEOTIDE SEQUENCE [LARGE SCALE GENOMIC DNA]</scope>
    <source>
        <strain evidence="1 2">CLL3-39</strain>
    </source>
</reference>
<dbReference type="Proteomes" id="UP000474757">
    <property type="component" value="Unassembled WGS sequence"/>
</dbReference>
<dbReference type="EMBL" id="JAAGAB010000004">
    <property type="protein sequence ID" value="NDV02586.1"/>
    <property type="molecule type" value="Genomic_DNA"/>
</dbReference>
<proteinExistence type="predicted"/>
<dbReference type="RefSeq" id="WP_163895691.1">
    <property type="nucleotide sequence ID" value="NZ_JAAFYS010000004.1"/>
</dbReference>
<keyword evidence="2" id="KW-1185">Reference proteome</keyword>
<organism evidence="1 2">
    <name type="scientific">Pseudoroseicyclus tamaricis</name>
    <dbReference type="NCBI Taxonomy" id="2705421"/>
    <lineage>
        <taxon>Bacteria</taxon>
        <taxon>Pseudomonadati</taxon>
        <taxon>Pseudomonadota</taxon>
        <taxon>Alphaproteobacteria</taxon>
        <taxon>Rhodobacterales</taxon>
        <taxon>Paracoccaceae</taxon>
        <taxon>Pseudoroseicyclus</taxon>
    </lineage>
</organism>
<evidence type="ECO:0000313" key="2">
    <source>
        <dbReference type="Proteomes" id="UP000474757"/>
    </source>
</evidence>
<dbReference type="PANTHER" id="PTHR30528:SF0">
    <property type="entry name" value="CYTOPLASMIC PROTEIN"/>
    <property type="match status" value="1"/>
</dbReference>
<dbReference type="AlphaFoldDB" id="A0A6B2K6P3"/>
<sequence>MSLPVLSNPLARRLFMARHLLLAPPGGSGRGADLRALIGRLGFVQLDSVNTLARAHDLILFSRMGAYRPPALGRLMSRERALFEHWTHDAAVIPVEFFPHWRHVFARFEAGMREKWTRWQGEGFLDQLDDVRAHVARGPITSGELAPEEPRGGPGGWWEWHPSKAALEWLWHTGEITVARRDNFRKVYDLTERVIPPEHLSPRPSGEESLDWACREALARLGFATSGELAGFWGKRMVPPEDAKRWVAGALGRGEVEEIAVEQADGRLRRSIAFPGLSEEAAALPEAGGRMRALSPFDPMLRDRARAERLFGFFYRIEIFVPAEKRQWGYYVFPLLQGERLVGRVDMKASREKPGAAEGALEVRALWPEPGVRWGRGRQAAFMAELERLCRFAGLEEVRFAEGWLRA</sequence>
<dbReference type="Pfam" id="PF06224">
    <property type="entry name" value="AlkZ-like"/>
    <property type="match status" value="1"/>
</dbReference>
<dbReference type="PANTHER" id="PTHR30528">
    <property type="entry name" value="CYTOPLASMIC PROTEIN"/>
    <property type="match status" value="1"/>
</dbReference>
<gene>
    <name evidence="1" type="ORF">GZA08_16570</name>
</gene>
<dbReference type="InterPro" id="IPR009351">
    <property type="entry name" value="AlkZ-like"/>
</dbReference>
<comment type="caution">
    <text evidence="1">The sequence shown here is derived from an EMBL/GenBank/DDBJ whole genome shotgun (WGS) entry which is preliminary data.</text>
</comment>